<evidence type="ECO:0000313" key="5">
    <source>
        <dbReference type="Proteomes" id="UP001179952"/>
    </source>
</evidence>
<feature type="compositionally biased region" description="Basic and acidic residues" evidence="2">
    <location>
        <begin position="22"/>
        <end position="31"/>
    </location>
</feature>
<dbReference type="AlphaFoldDB" id="A0AAV9B158"/>
<reference evidence="4" key="1">
    <citation type="journal article" date="2023" name="Nat. Commun.">
        <title>Diploid and tetraploid genomes of Acorus and the evolution of monocots.</title>
        <authorList>
            <person name="Ma L."/>
            <person name="Liu K.W."/>
            <person name="Li Z."/>
            <person name="Hsiao Y.Y."/>
            <person name="Qi Y."/>
            <person name="Fu T."/>
            <person name="Tang G.D."/>
            <person name="Zhang D."/>
            <person name="Sun W.H."/>
            <person name="Liu D.K."/>
            <person name="Li Y."/>
            <person name="Chen G.Z."/>
            <person name="Liu X.D."/>
            <person name="Liao X.Y."/>
            <person name="Jiang Y.T."/>
            <person name="Yu X."/>
            <person name="Hao Y."/>
            <person name="Huang J."/>
            <person name="Zhao X.W."/>
            <person name="Ke S."/>
            <person name="Chen Y.Y."/>
            <person name="Wu W.L."/>
            <person name="Hsu J.L."/>
            <person name="Lin Y.F."/>
            <person name="Huang M.D."/>
            <person name="Li C.Y."/>
            <person name="Huang L."/>
            <person name="Wang Z.W."/>
            <person name="Zhao X."/>
            <person name="Zhong W.Y."/>
            <person name="Peng D.H."/>
            <person name="Ahmad S."/>
            <person name="Lan S."/>
            <person name="Zhang J.S."/>
            <person name="Tsai W.C."/>
            <person name="Van de Peer Y."/>
            <person name="Liu Z.J."/>
        </authorList>
    </citation>
    <scope>NUCLEOTIDE SEQUENCE</scope>
    <source>
        <strain evidence="4">SCP</strain>
    </source>
</reference>
<name>A0AAV9B158_ACOGR</name>
<feature type="compositionally biased region" description="Basic and acidic residues" evidence="2">
    <location>
        <begin position="65"/>
        <end position="82"/>
    </location>
</feature>
<dbReference type="FunFam" id="1.10.150.50:FF:000077">
    <property type="entry name" value="DDHD domain-containing 2"/>
    <property type="match status" value="1"/>
</dbReference>
<feature type="compositionally biased region" description="Basic and acidic residues" evidence="2">
    <location>
        <begin position="103"/>
        <end position="114"/>
    </location>
</feature>
<dbReference type="SUPFAM" id="SSF47769">
    <property type="entry name" value="SAM/Pointed domain"/>
    <property type="match status" value="1"/>
</dbReference>
<proteinExistence type="predicted"/>
<evidence type="ECO:0000256" key="1">
    <source>
        <dbReference type="ARBA" id="ARBA00022737"/>
    </source>
</evidence>
<dbReference type="SMART" id="SM00454">
    <property type="entry name" value="SAM"/>
    <property type="match status" value="1"/>
</dbReference>
<evidence type="ECO:0000313" key="4">
    <source>
        <dbReference type="EMBL" id="KAK1269767.1"/>
    </source>
</evidence>
<dbReference type="Proteomes" id="UP001179952">
    <property type="component" value="Unassembled WGS sequence"/>
</dbReference>
<dbReference type="PANTHER" id="PTHR10627:SF74">
    <property type="entry name" value="OS08G0526500 PROTEIN"/>
    <property type="match status" value="1"/>
</dbReference>
<keyword evidence="1" id="KW-0677">Repeat</keyword>
<evidence type="ECO:0000259" key="3">
    <source>
        <dbReference type="SMART" id="SM00454"/>
    </source>
</evidence>
<evidence type="ECO:0000256" key="2">
    <source>
        <dbReference type="SAM" id="MobiDB-lite"/>
    </source>
</evidence>
<protein>
    <recommendedName>
        <fullName evidence="3">SAM domain-containing protein</fullName>
    </recommendedName>
</protein>
<dbReference type="Pfam" id="PF00536">
    <property type="entry name" value="SAM_1"/>
    <property type="match status" value="1"/>
</dbReference>
<keyword evidence="5" id="KW-1185">Reference proteome</keyword>
<reference evidence="4" key="2">
    <citation type="submission" date="2023-06" db="EMBL/GenBank/DDBJ databases">
        <authorList>
            <person name="Ma L."/>
            <person name="Liu K.-W."/>
            <person name="Li Z."/>
            <person name="Hsiao Y.-Y."/>
            <person name="Qi Y."/>
            <person name="Fu T."/>
            <person name="Tang G."/>
            <person name="Zhang D."/>
            <person name="Sun W.-H."/>
            <person name="Liu D.-K."/>
            <person name="Li Y."/>
            <person name="Chen G.-Z."/>
            <person name="Liu X.-D."/>
            <person name="Liao X.-Y."/>
            <person name="Jiang Y.-T."/>
            <person name="Yu X."/>
            <person name="Hao Y."/>
            <person name="Huang J."/>
            <person name="Zhao X.-W."/>
            <person name="Ke S."/>
            <person name="Chen Y.-Y."/>
            <person name="Wu W.-L."/>
            <person name="Hsu J.-L."/>
            <person name="Lin Y.-F."/>
            <person name="Huang M.-D."/>
            <person name="Li C.-Y."/>
            <person name="Huang L."/>
            <person name="Wang Z.-W."/>
            <person name="Zhao X."/>
            <person name="Zhong W.-Y."/>
            <person name="Peng D.-H."/>
            <person name="Ahmad S."/>
            <person name="Lan S."/>
            <person name="Zhang J.-S."/>
            <person name="Tsai W.-C."/>
            <person name="Van De Peer Y."/>
            <person name="Liu Z.-J."/>
        </authorList>
    </citation>
    <scope>NUCLEOTIDE SEQUENCE</scope>
    <source>
        <strain evidence="4">SCP</strain>
        <tissue evidence="4">Leaves</tissue>
    </source>
</reference>
<gene>
    <name evidence="4" type="ORF">QJS04_geneDACA006838</name>
</gene>
<feature type="region of interest" description="Disordered" evidence="2">
    <location>
        <begin position="96"/>
        <end position="153"/>
    </location>
</feature>
<feature type="compositionally biased region" description="Polar residues" evidence="2">
    <location>
        <begin position="47"/>
        <end position="56"/>
    </location>
</feature>
<dbReference type="EMBL" id="JAUJYN010000006">
    <property type="protein sequence ID" value="KAK1269767.1"/>
    <property type="molecule type" value="Genomic_DNA"/>
</dbReference>
<dbReference type="InterPro" id="IPR001660">
    <property type="entry name" value="SAM"/>
</dbReference>
<dbReference type="PANTHER" id="PTHR10627">
    <property type="entry name" value="SCP160"/>
    <property type="match status" value="1"/>
</dbReference>
<accession>A0AAV9B158</accession>
<dbReference type="Gene3D" id="1.10.150.50">
    <property type="entry name" value="Transcription Factor, Ets-1"/>
    <property type="match status" value="1"/>
</dbReference>
<dbReference type="InterPro" id="IPR013761">
    <property type="entry name" value="SAM/pointed_sf"/>
</dbReference>
<organism evidence="4 5">
    <name type="scientific">Acorus gramineus</name>
    <name type="common">Dwarf sweet flag</name>
    <dbReference type="NCBI Taxonomy" id="55184"/>
    <lineage>
        <taxon>Eukaryota</taxon>
        <taxon>Viridiplantae</taxon>
        <taxon>Streptophyta</taxon>
        <taxon>Embryophyta</taxon>
        <taxon>Tracheophyta</taxon>
        <taxon>Spermatophyta</taxon>
        <taxon>Magnoliopsida</taxon>
        <taxon>Liliopsida</taxon>
        <taxon>Acoraceae</taxon>
        <taxon>Acorus</taxon>
    </lineage>
</organism>
<sequence>MSSNKPQVTITLGRTGQVVKRARSDGIHSDHLPSSGKRSIIERLGSNVGNHSYDNQSRSKRQRRGKWDPAGKGPDDEQHISNGWFDREDLRYKLNKKNLSRRSQNDSDLREKLSQRGRIQVTVDTRPHMREHNTSSFTRRIPPTRSADDLIDMDSSRKAYSGWTLNGLRHRSPDRFISSSRGLSPQRNVQGLRQISSLQSIDASRSSTFVGRGVIDAPRPSAYITKATVPPEAVKSVARHPPTDMMQKSSYLAEEPQLTVPGLLNSLGLGKYSIIFQAEEVDMTALKQMGDNDLKDLGIPMGPRKKILLAITPRRKQRQT</sequence>
<feature type="domain" description="SAM" evidence="3">
    <location>
        <begin position="252"/>
        <end position="317"/>
    </location>
</feature>
<comment type="caution">
    <text evidence="4">The sequence shown here is derived from an EMBL/GenBank/DDBJ whole genome shotgun (WGS) entry which is preliminary data.</text>
</comment>
<feature type="region of interest" description="Disordered" evidence="2">
    <location>
        <begin position="1"/>
        <end position="82"/>
    </location>
</feature>
<feature type="compositionally biased region" description="Polar residues" evidence="2">
    <location>
        <begin position="1"/>
        <end position="14"/>
    </location>
</feature>